<protein>
    <submittedName>
        <fullName evidence="3">MG(2+) CHELATASE FAMILY PROTEIN / ComM-related protein</fullName>
    </submittedName>
</protein>
<sequence>MNVKTHSGIPPKIKQKSKQETIVNHLTCATLEGVNAKVIEVEATFTKGLPGFSVVGLASSDIQEAKERTKSALLTNKFVFPPLKITVNLSPSDIKKNGTHMDLSIAVLIALNKTHIDEKGLFVFGELGLDGKVKSSSMLFPLILSLKEQGLIHRAIVPKEAIEYLSHISGVNFIAVDTLNEALHIIKNKNFQTNVQVFSYKSKCISIYKTSYYFEEKYQNDFLDVKGQNIAKRASLIAAAGMHNFLMEGNPGCGKSMIAKRIKDILPPLFEEEILSIAKHQFLDGVHPKFEAIRPIRSPHHTATSASIFGGGSSTAKIGEVALANKGILFFDELPHFSKNILEALREPLQDKKVHIARVNAKIEYDADIMFVAAQNPCPCGNLLSKTKICRCTEIEIKRYQNKLSDPFLDRIDIFVVMQEVQSSDKSDVSSKEMHEKVLKAFKMQKERRQKRLNGKLSEEEIEQYCHLDTNSEIILEGAIGKFGLSHRSIASVKKIGRTIADLNNHSKIEKSDILEALSYRRRR</sequence>
<evidence type="ECO:0000313" key="3">
    <source>
        <dbReference type="EMBL" id="SFZ98938.1"/>
    </source>
</evidence>
<dbReference type="InterPro" id="IPR000523">
    <property type="entry name" value="Mg_chelatse_chII-like_cat_dom"/>
</dbReference>
<gene>
    <name evidence="3" type="ORF">MNB_SV-5-1508</name>
</gene>
<dbReference type="SUPFAM" id="SSF52540">
    <property type="entry name" value="P-loop containing nucleoside triphosphate hydrolases"/>
    <property type="match status" value="1"/>
</dbReference>
<dbReference type="Pfam" id="PF13335">
    <property type="entry name" value="Mg_chelatase_C"/>
    <property type="match status" value="1"/>
</dbReference>
<accession>A0A1W1EG08</accession>
<dbReference type="InterPro" id="IPR004482">
    <property type="entry name" value="Mg_chelat-rel"/>
</dbReference>
<dbReference type="InterPro" id="IPR020568">
    <property type="entry name" value="Ribosomal_Su5_D2-typ_SF"/>
</dbReference>
<dbReference type="Pfam" id="PF01078">
    <property type="entry name" value="Mg_chelatase"/>
    <property type="match status" value="1"/>
</dbReference>
<name>A0A1W1EG08_9ZZZZ</name>
<dbReference type="InterPro" id="IPR014721">
    <property type="entry name" value="Ribsml_uS5_D2-typ_fold_subgr"/>
</dbReference>
<dbReference type="SUPFAM" id="SSF54211">
    <property type="entry name" value="Ribosomal protein S5 domain 2-like"/>
    <property type="match status" value="1"/>
</dbReference>
<dbReference type="InterPro" id="IPR025158">
    <property type="entry name" value="Mg_chelat-rel_C"/>
</dbReference>
<dbReference type="PANTHER" id="PTHR32039">
    <property type="entry name" value="MAGNESIUM-CHELATASE SUBUNIT CHLI"/>
    <property type="match status" value="1"/>
</dbReference>
<reference evidence="3" key="1">
    <citation type="submission" date="2016-10" db="EMBL/GenBank/DDBJ databases">
        <authorList>
            <person name="de Groot N.N."/>
        </authorList>
    </citation>
    <scope>NUCLEOTIDE SEQUENCE</scope>
</reference>
<evidence type="ECO:0000259" key="2">
    <source>
        <dbReference type="Pfam" id="PF13335"/>
    </source>
</evidence>
<dbReference type="PANTHER" id="PTHR32039:SF7">
    <property type="entry name" value="COMPETENCE PROTEIN COMM"/>
    <property type="match status" value="1"/>
</dbReference>
<organism evidence="3">
    <name type="scientific">hydrothermal vent metagenome</name>
    <dbReference type="NCBI Taxonomy" id="652676"/>
    <lineage>
        <taxon>unclassified sequences</taxon>
        <taxon>metagenomes</taxon>
        <taxon>ecological metagenomes</taxon>
    </lineage>
</organism>
<dbReference type="Gene3D" id="3.40.50.300">
    <property type="entry name" value="P-loop containing nucleotide triphosphate hydrolases"/>
    <property type="match status" value="1"/>
</dbReference>
<dbReference type="NCBIfam" id="TIGR00368">
    <property type="entry name" value="YifB family Mg chelatase-like AAA ATPase"/>
    <property type="match status" value="1"/>
</dbReference>
<evidence type="ECO:0000259" key="1">
    <source>
        <dbReference type="Pfam" id="PF01078"/>
    </source>
</evidence>
<dbReference type="GO" id="GO:0005524">
    <property type="term" value="F:ATP binding"/>
    <property type="evidence" value="ECO:0007669"/>
    <property type="project" value="InterPro"/>
</dbReference>
<proteinExistence type="predicted"/>
<dbReference type="InterPro" id="IPR025943">
    <property type="entry name" value="Sigma_54_int_dom_ATP-bd_2"/>
</dbReference>
<dbReference type="Pfam" id="PF13541">
    <property type="entry name" value="ChlI"/>
    <property type="match status" value="1"/>
</dbReference>
<dbReference type="InterPro" id="IPR045006">
    <property type="entry name" value="CHLI-like"/>
</dbReference>
<dbReference type="AlphaFoldDB" id="A0A1W1EG08"/>
<feature type="domain" description="Mg chelatase-related protein C-terminal" evidence="2">
    <location>
        <begin position="430"/>
        <end position="521"/>
    </location>
</feature>
<dbReference type="EMBL" id="FPKX01000069">
    <property type="protein sequence ID" value="SFZ98938.1"/>
    <property type="molecule type" value="Genomic_DNA"/>
</dbReference>
<feature type="domain" description="Magnesium chelatase ChlI-like catalytic" evidence="1">
    <location>
        <begin position="221"/>
        <end position="424"/>
    </location>
</feature>
<dbReference type="PROSITE" id="PS00676">
    <property type="entry name" value="SIGMA54_INTERACT_2"/>
    <property type="match status" value="1"/>
</dbReference>
<dbReference type="InterPro" id="IPR027417">
    <property type="entry name" value="P-loop_NTPase"/>
</dbReference>
<dbReference type="Gene3D" id="3.30.230.10">
    <property type="match status" value="1"/>
</dbReference>